<gene>
    <name evidence="1" type="ORF">BDDG_09022</name>
</gene>
<name>F2TS64_AJEDA</name>
<sequence>MKDTISFKINSSSSVKFHDNFCATCSSFFEHTLQQRISFMDLPYETNPLGGVETADIHSLARAIDAASCVRLYYRLRRCSEAEKIISEVNPFARMVISSGIESLNGRPATCNLNISFIIGPLCSLPTDDLAPDVLNLLDIRFQRTYHRQWDNDEMADHTSPGLLASSITENDLRSFRDGYALTFMEGEGFHKWLGSLGRSWNYRCEDVADCLQVDSKHSAVLVELAMISINATFLLRGSFLTGDQNLKQAGCDGKMIPLQLSSIVNYQAYRDELKKGLALPFVFLSIRELLLLTECLSRHRPSSPKYEMYWWSLMFTVKELFVFRSYITDTSKATAAMQQIRKLLNINFCFCF</sequence>
<proteinExistence type="predicted"/>
<dbReference type="AlphaFoldDB" id="F2TS64"/>
<organism evidence="1">
    <name type="scientific">Ajellomyces dermatitidis (strain ATCC 18188 / CBS 674.68)</name>
    <name type="common">Blastomyces dermatitidis</name>
    <dbReference type="NCBI Taxonomy" id="653446"/>
    <lineage>
        <taxon>Eukaryota</taxon>
        <taxon>Fungi</taxon>
        <taxon>Dikarya</taxon>
        <taxon>Ascomycota</taxon>
        <taxon>Pezizomycotina</taxon>
        <taxon>Eurotiomycetes</taxon>
        <taxon>Eurotiomycetidae</taxon>
        <taxon>Onygenales</taxon>
        <taxon>Ajellomycetaceae</taxon>
        <taxon>Blastomyces</taxon>
    </lineage>
</organism>
<evidence type="ECO:0000313" key="1">
    <source>
        <dbReference type="EMBL" id="EGE86077.2"/>
    </source>
</evidence>
<dbReference type="EMBL" id="GG749515">
    <property type="protein sequence ID" value="EGE86077.2"/>
    <property type="molecule type" value="Genomic_DNA"/>
</dbReference>
<protein>
    <submittedName>
        <fullName evidence="1">Uncharacterized protein</fullName>
    </submittedName>
</protein>
<accession>F2TS64</accession>
<dbReference type="Proteomes" id="UP000007802">
    <property type="component" value="Unassembled WGS sequence"/>
</dbReference>
<dbReference type="HOGENOM" id="CLU_047263_0_0_1"/>
<reference evidence="1" key="1">
    <citation type="submission" date="2010-03" db="EMBL/GenBank/DDBJ databases">
        <title>Annotation of Blastomyces dermatitidis strain ATCC 18188.</title>
        <authorList>
            <consortium name="The Broad Institute Genome Sequencing Platform"/>
            <consortium name="Broad Institute Genome Sequencing Center for Infectious Disease."/>
            <person name="Cuomo C."/>
            <person name="Klein B."/>
            <person name="Sullivan T."/>
            <person name="Heitman J."/>
            <person name="Young S."/>
            <person name="Zeng Q."/>
            <person name="Gargeya S."/>
            <person name="Alvarado L."/>
            <person name="Berlin A.M."/>
            <person name="Chapman S.B."/>
            <person name="Chen Z."/>
            <person name="Freedman E."/>
            <person name="Gellesch M."/>
            <person name="Goldberg J."/>
            <person name="Griggs A."/>
            <person name="Gujja S."/>
            <person name="Heilman E."/>
            <person name="Heiman D."/>
            <person name="Howarth C."/>
            <person name="Mehta T."/>
            <person name="Neiman D."/>
            <person name="Pearson M."/>
            <person name="Roberts A."/>
            <person name="Saif S."/>
            <person name="Shea T."/>
            <person name="Shenoy N."/>
            <person name="Sisk P."/>
            <person name="Stolte C."/>
            <person name="Sykes S."/>
            <person name="White J."/>
            <person name="Yandava C."/>
            <person name="Haas B."/>
            <person name="Nusbaum C."/>
            <person name="Birren B."/>
        </authorList>
    </citation>
    <scope>NUCLEOTIDE SEQUENCE [LARGE SCALE GENOMIC DNA]</scope>
    <source>
        <strain evidence="1">ATCC 18188</strain>
    </source>
</reference>